<proteinExistence type="predicted"/>
<dbReference type="OrthoDB" id="5084258at2"/>
<dbReference type="Proteomes" id="UP000034150">
    <property type="component" value="Unassembled WGS sequence"/>
</dbReference>
<accession>A0A0M2JTL1</accession>
<keyword evidence="2" id="KW-1185">Reference proteome</keyword>
<gene>
    <name evidence="1" type="ORF">WN67_19415</name>
</gene>
<dbReference type="EMBL" id="LAUZ02000072">
    <property type="protein sequence ID" value="KKF00338.1"/>
    <property type="molecule type" value="Genomic_DNA"/>
</dbReference>
<dbReference type="AlphaFoldDB" id="A0A0M2JTL1"/>
<dbReference type="PATRIC" id="fig|1807.13.peg.4759"/>
<protein>
    <submittedName>
        <fullName evidence="1">Uncharacterized protein</fullName>
    </submittedName>
</protein>
<evidence type="ECO:0000313" key="2">
    <source>
        <dbReference type="Proteomes" id="UP000034150"/>
    </source>
</evidence>
<evidence type="ECO:0000313" key="1">
    <source>
        <dbReference type="EMBL" id="KKF00338.1"/>
    </source>
</evidence>
<reference evidence="1 2" key="1">
    <citation type="journal article" date="2015" name="Genome Announc.">
        <title>Draft Genome Sequence of Mycobacterium obuense Strain UC1, Isolated from Patient Sputum.</title>
        <authorList>
            <person name="Greninger A.L."/>
            <person name="Cunningham G."/>
            <person name="Hsu E.D."/>
            <person name="Yu J.M."/>
            <person name="Chiu C.Y."/>
            <person name="Miller S."/>
        </authorList>
    </citation>
    <scope>NUCLEOTIDE SEQUENCE [LARGE SCALE GENOMIC DNA]</scope>
    <source>
        <strain evidence="1 2">UC1</strain>
    </source>
</reference>
<name>A0A0M2JTL1_9MYCO</name>
<organism evidence="1 2">
    <name type="scientific">Mycolicibacterium obuense</name>
    <dbReference type="NCBI Taxonomy" id="1807"/>
    <lineage>
        <taxon>Bacteria</taxon>
        <taxon>Bacillati</taxon>
        <taxon>Actinomycetota</taxon>
        <taxon>Actinomycetes</taxon>
        <taxon>Mycobacteriales</taxon>
        <taxon>Mycobacteriaceae</taxon>
        <taxon>Mycolicibacterium</taxon>
    </lineage>
</organism>
<comment type="caution">
    <text evidence="1">The sequence shown here is derived from an EMBL/GenBank/DDBJ whole genome shotgun (WGS) entry which is preliminary data.</text>
</comment>
<sequence length="426" mass="47125">MIAMELQTVETHEWEIPAYKLDAFKAKIAQANKRLARAGLDARFDVAYEEFERQKNVTQADQAVVSNHAPVYVYEPWIRATLTGPLTLRHGHFTFVARLVPEEAGITVHSAPGQELGGYSPRGDNACDHCQVERSRSRLYLVRDDRDDTIIQLGHSCIELYTGVSPKGLWSLTFDEELEAFTRNDVEGGFGPRHYGASVDIVLAYAFAHSDKGRAYVPSGMYSETSTVSMVRTSLFFDINKLKDPDRSYYRDKAVEAAGHLADTDLIAAIKASVVETSEDSDYGRNLRILLAGESVTGKNVGILGSLVKVYARQQQIEAERKAHPVVAGYLGEVGERIKDIAATAKTVKYDEGNWGTTTFLVAIADDGHMLVWKAHRALDIESGQRFTIAAATVKAHETYRDVDQTVITRANKFEVVEAASASEMS</sequence>